<evidence type="ECO:0000313" key="1">
    <source>
        <dbReference type="EMBL" id="MVN85707.1"/>
    </source>
</evidence>
<keyword evidence="2" id="KW-1185">Reference proteome</keyword>
<dbReference type="AlphaFoldDB" id="A0A7C9HQ26"/>
<gene>
    <name evidence="1" type="ORF">GO986_02900</name>
</gene>
<comment type="caution">
    <text evidence="1">The sequence shown here is derived from an EMBL/GenBank/DDBJ whole genome shotgun (WGS) entry which is preliminary data.</text>
</comment>
<accession>A0A7C9HQ26</accession>
<evidence type="ECO:0000313" key="2">
    <source>
        <dbReference type="Proteomes" id="UP000483286"/>
    </source>
</evidence>
<dbReference type="RefSeq" id="WP_157457734.1">
    <property type="nucleotide sequence ID" value="NZ_WQLB01000003.1"/>
</dbReference>
<name>A0A7C9HQ26_9DEIO</name>
<sequence length="157" mass="17369">MRLLAGLILLGTLSACSPREPVMVPTDARVLHGTFEGTAKPGNAQTTEPLRLETTATYKNQETYEISGTLTFRNEQYVVKGEGQANEAHAFKPQTTRRIFPTWTLQLLQGGIYKGRMSGLFSGSSQPQRHGGYIAWAEEEKAEDYSSVEFTRVTAQP</sequence>
<reference evidence="1 2" key="1">
    <citation type="submission" date="2019-12" db="EMBL/GenBank/DDBJ databases">
        <title>Deinococcus sp. HMF7620 Genome sequencing and assembly.</title>
        <authorList>
            <person name="Kang H."/>
            <person name="Kim H."/>
            <person name="Joh K."/>
        </authorList>
    </citation>
    <scope>NUCLEOTIDE SEQUENCE [LARGE SCALE GENOMIC DNA]</scope>
    <source>
        <strain evidence="1 2">HMF7620</strain>
    </source>
</reference>
<dbReference type="Proteomes" id="UP000483286">
    <property type="component" value="Unassembled WGS sequence"/>
</dbReference>
<dbReference type="EMBL" id="WQLB01000003">
    <property type="protein sequence ID" value="MVN85707.1"/>
    <property type="molecule type" value="Genomic_DNA"/>
</dbReference>
<dbReference type="PROSITE" id="PS51257">
    <property type="entry name" value="PROKAR_LIPOPROTEIN"/>
    <property type="match status" value="1"/>
</dbReference>
<organism evidence="1 2">
    <name type="scientific">Deinococcus arboris</name>
    <dbReference type="NCBI Taxonomy" id="2682977"/>
    <lineage>
        <taxon>Bacteria</taxon>
        <taxon>Thermotogati</taxon>
        <taxon>Deinococcota</taxon>
        <taxon>Deinococci</taxon>
        <taxon>Deinococcales</taxon>
        <taxon>Deinococcaceae</taxon>
        <taxon>Deinococcus</taxon>
    </lineage>
</organism>
<protein>
    <submittedName>
        <fullName evidence="1">Uncharacterized protein</fullName>
    </submittedName>
</protein>
<proteinExistence type="predicted"/>